<dbReference type="EMBL" id="JACHXU010000020">
    <property type="protein sequence ID" value="MBB3209014.1"/>
    <property type="molecule type" value="Genomic_DNA"/>
</dbReference>
<reference evidence="1 2" key="1">
    <citation type="submission" date="2020-08" db="EMBL/GenBank/DDBJ databases">
        <title>Genomic Encyclopedia of Type Strains, Phase III (KMG-III): the genomes of soil and plant-associated and newly described type strains.</title>
        <authorList>
            <person name="Whitman W."/>
        </authorList>
    </citation>
    <scope>NUCLEOTIDE SEQUENCE [LARGE SCALE GENOMIC DNA]</scope>
    <source>
        <strain evidence="1 2">CECT 8075</strain>
    </source>
</reference>
<evidence type="ECO:0000313" key="2">
    <source>
        <dbReference type="Proteomes" id="UP000536179"/>
    </source>
</evidence>
<accession>A0A7W5E3D7</accession>
<sequence>MVKPAKWVFGRENVQNERFSSNNSWKYRHINKTSRIDPRGEAP</sequence>
<organism evidence="1 2">
    <name type="scientific">Aporhodopirellula rubra</name>
    <dbReference type="NCBI Taxonomy" id="980271"/>
    <lineage>
        <taxon>Bacteria</taxon>
        <taxon>Pseudomonadati</taxon>
        <taxon>Planctomycetota</taxon>
        <taxon>Planctomycetia</taxon>
        <taxon>Pirellulales</taxon>
        <taxon>Pirellulaceae</taxon>
        <taxon>Aporhodopirellula</taxon>
    </lineage>
</organism>
<name>A0A7W5E3D7_9BACT</name>
<keyword evidence="2" id="KW-1185">Reference proteome</keyword>
<protein>
    <submittedName>
        <fullName evidence="1">Uncharacterized protein</fullName>
    </submittedName>
</protein>
<dbReference type="AlphaFoldDB" id="A0A7W5E3D7"/>
<evidence type="ECO:0000313" key="1">
    <source>
        <dbReference type="EMBL" id="MBB3209014.1"/>
    </source>
</evidence>
<comment type="caution">
    <text evidence="1">The sequence shown here is derived from an EMBL/GenBank/DDBJ whole genome shotgun (WGS) entry which is preliminary data.</text>
</comment>
<proteinExistence type="predicted"/>
<dbReference type="Proteomes" id="UP000536179">
    <property type="component" value="Unassembled WGS sequence"/>
</dbReference>
<gene>
    <name evidence="1" type="ORF">FHS27_004850</name>
</gene>